<dbReference type="GO" id="GO:0003677">
    <property type="term" value="F:DNA binding"/>
    <property type="evidence" value="ECO:0007669"/>
    <property type="project" value="InterPro"/>
</dbReference>
<dbReference type="EMBL" id="VSSQ01085735">
    <property type="protein sequence ID" value="MPN33300.1"/>
    <property type="molecule type" value="Genomic_DNA"/>
</dbReference>
<dbReference type="Gene3D" id="2.30.31.70">
    <property type="match status" value="1"/>
</dbReference>
<accession>A0A645H3M4</accession>
<organism evidence="2">
    <name type="scientific">bioreactor metagenome</name>
    <dbReference type="NCBI Taxonomy" id="1076179"/>
    <lineage>
        <taxon>unclassified sequences</taxon>
        <taxon>metagenomes</taxon>
        <taxon>ecological metagenomes</taxon>
    </lineage>
</organism>
<name>A0A645H3M4_9ZZZZ</name>
<feature type="domain" description="Transcriptional coactivator p15 (PC4) C-terminal" evidence="1">
    <location>
        <begin position="29"/>
        <end position="77"/>
    </location>
</feature>
<evidence type="ECO:0000313" key="2">
    <source>
        <dbReference type="EMBL" id="MPN33300.1"/>
    </source>
</evidence>
<dbReference type="InterPro" id="IPR017154">
    <property type="entry name" value="PC4-like"/>
</dbReference>
<dbReference type="AlphaFoldDB" id="A0A645H3M4"/>
<dbReference type="GO" id="GO:0006355">
    <property type="term" value="P:regulation of DNA-templated transcription"/>
    <property type="evidence" value="ECO:0007669"/>
    <property type="project" value="InterPro"/>
</dbReference>
<evidence type="ECO:0000259" key="1">
    <source>
        <dbReference type="Pfam" id="PF02229"/>
    </source>
</evidence>
<sequence>MSGREREKDRDREITFEVEEHLGIIGTSPTGWKKELNMVAWNGTPAKYDIRDWDEDHSHMSRGVTMNKDEVKSLSEILNGLQLQ</sequence>
<proteinExistence type="predicted"/>
<dbReference type="Pfam" id="PF02229">
    <property type="entry name" value="PC4"/>
    <property type="match status" value="1"/>
</dbReference>
<comment type="caution">
    <text evidence="2">The sequence shown here is derived from an EMBL/GenBank/DDBJ whole genome shotgun (WGS) entry which is preliminary data.</text>
</comment>
<dbReference type="PIRSF" id="PIRSF037246">
    <property type="entry name" value="UCP037246"/>
    <property type="match status" value="1"/>
</dbReference>
<gene>
    <name evidence="2" type="ORF">SDC9_180785</name>
</gene>
<dbReference type="InterPro" id="IPR003173">
    <property type="entry name" value="PC4_C"/>
</dbReference>
<protein>
    <recommendedName>
        <fullName evidence="1">Transcriptional coactivator p15 (PC4) C-terminal domain-containing protein</fullName>
    </recommendedName>
</protein>
<reference evidence="2" key="1">
    <citation type="submission" date="2019-08" db="EMBL/GenBank/DDBJ databases">
        <authorList>
            <person name="Kucharzyk K."/>
            <person name="Murdoch R.W."/>
            <person name="Higgins S."/>
            <person name="Loffler F."/>
        </authorList>
    </citation>
    <scope>NUCLEOTIDE SEQUENCE</scope>
</reference>